<evidence type="ECO:0000256" key="1">
    <source>
        <dbReference type="SAM" id="Phobius"/>
    </source>
</evidence>
<keyword evidence="3" id="KW-1185">Reference proteome</keyword>
<organism evidence="2 3">
    <name type="scientific">Bradyrhizobium jicamae</name>
    <dbReference type="NCBI Taxonomy" id="280332"/>
    <lineage>
        <taxon>Bacteria</taxon>
        <taxon>Pseudomonadati</taxon>
        <taxon>Pseudomonadota</taxon>
        <taxon>Alphaproteobacteria</taxon>
        <taxon>Hyphomicrobiales</taxon>
        <taxon>Nitrobacteraceae</taxon>
        <taxon>Bradyrhizobium</taxon>
    </lineage>
</organism>
<feature type="transmembrane region" description="Helical" evidence="1">
    <location>
        <begin position="107"/>
        <end position="125"/>
    </location>
</feature>
<feature type="transmembrane region" description="Helical" evidence="1">
    <location>
        <begin position="77"/>
        <end position="101"/>
    </location>
</feature>
<evidence type="ECO:0000313" key="2">
    <source>
        <dbReference type="EMBL" id="MBR0798109.1"/>
    </source>
</evidence>
<gene>
    <name evidence="2" type="ORF">JQ615_22205</name>
</gene>
<keyword evidence="1" id="KW-0472">Membrane</keyword>
<comment type="caution">
    <text evidence="2">The sequence shown here is derived from an EMBL/GenBank/DDBJ whole genome shotgun (WGS) entry which is preliminary data.</text>
</comment>
<sequence>MQPPSIDQLSRIIATVAAPAFLLGAVAAFISVLVSRINRVVDRAQFLHGIVDGDSPKSYLKADLPRLNRRAALLNRALLCAIVSAILTALIIIVAFVSAMFSMAHEYGVAILFVSALVLFCLSLIDLAREARIALHDNDLKV</sequence>
<dbReference type="InterPro" id="IPR021279">
    <property type="entry name" value="DUF2721"/>
</dbReference>
<protein>
    <submittedName>
        <fullName evidence="2">DUF2721 domain-containing protein</fullName>
    </submittedName>
</protein>
<accession>A0ABS5FMT1</accession>
<evidence type="ECO:0000313" key="3">
    <source>
        <dbReference type="Proteomes" id="UP001315278"/>
    </source>
</evidence>
<feature type="transmembrane region" description="Helical" evidence="1">
    <location>
        <begin position="12"/>
        <end position="34"/>
    </location>
</feature>
<proteinExistence type="predicted"/>
<dbReference type="Pfam" id="PF11026">
    <property type="entry name" value="DUF2721"/>
    <property type="match status" value="1"/>
</dbReference>
<dbReference type="Proteomes" id="UP001315278">
    <property type="component" value="Unassembled WGS sequence"/>
</dbReference>
<reference evidence="3" key="1">
    <citation type="journal article" date="2021" name="ISME J.">
        <title>Evolutionary origin and ecological implication of a unique nif island in free-living Bradyrhizobium lineages.</title>
        <authorList>
            <person name="Tao J."/>
        </authorList>
    </citation>
    <scope>NUCLEOTIDE SEQUENCE [LARGE SCALE GENOMIC DNA]</scope>
    <source>
        <strain evidence="3">SZCCT0434</strain>
    </source>
</reference>
<keyword evidence="1" id="KW-0812">Transmembrane</keyword>
<dbReference type="EMBL" id="JAFCJH010000024">
    <property type="protein sequence ID" value="MBR0798109.1"/>
    <property type="molecule type" value="Genomic_DNA"/>
</dbReference>
<keyword evidence="1" id="KW-1133">Transmembrane helix</keyword>
<name>A0ABS5FMT1_9BRAD</name>